<dbReference type="Gene3D" id="1.10.510.10">
    <property type="entry name" value="Transferase(Phosphotransferase) domain 1"/>
    <property type="match status" value="1"/>
</dbReference>
<accession>A0ABD2KTX1</accession>
<sequence length="186" mass="20845">MAANVTPCSIKSPCPLRLPNTCSSSSTATCMPGTFSWSSARSVKKFGNIYTKGNKSKSSQMGCASPSSTFPFRVWKKMVCLSTLILVSNETGPLEQKGVSDGCDCQYDVYHLMKAAVSDDWASFWPQTKVYLILRAKKHFNNRYLKAKRKEAIEKLFSNFEDNFGTIRDFIVHPEFLSVFADFTSE</sequence>
<protein>
    <submittedName>
        <fullName evidence="1">Uncharacterized protein</fullName>
    </submittedName>
</protein>
<gene>
    <name evidence="1" type="ORF">niasHT_013807</name>
</gene>
<dbReference type="Proteomes" id="UP001620626">
    <property type="component" value="Unassembled WGS sequence"/>
</dbReference>
<organism evidence="1 2">
    <name type="scientific">Heterodera trifolii</name>
    <dbReference type="NCBI Taxonomy" id="157864"/>
    <lineage>
        <taxon>Eukaryota</taxon>
        <taxon>Metazoa</taxon>
        <taxon>Ecdysozoa</taxon>
        <taxon>Nematoda</taxon>
        <taxon>Chromadorea</taxon>
        <taxon>Rhabditida</taxon>
        <taxon>Tylenchina</taxon>
        <taxon>Tylenchomorpha</taxon>
        <taxon>Tylenchoidea</taxon>
        <taxon>Heteroderidae</taxon>
        <taxon>Heteroderinae</taxon>
        <taxon>Heterodera</taxon>
    </lineage>
</organism>
<proteinExistence type="predicted"/>
<name>A0ABD2KTX1_9BILA</name>
<dbReference type="EMBL" id="JBICBT010000658">
    <property type="protein sequence ID" value="KAL3106264.1"/>
    <property type="molecule type" value="Genomic_DNA"/>
</dbReference>
<comment type="caution">
    <text evidence="1">The sequence shown here is derived from an EMBL/GenBank/DDBJ whole genome shotgun (WGS) entry which is preliminary data.</text>
</comment>
<evidence type="ECO:0000313" key="2">
    <source>
        <dbReference type="Proteomes" id="UP001620626"/>
    </source>
</evidence>
<dbReference type="AlphaFoldDB" id="A0ABD2KTX1"/>
<evidence type="ECO:0000313" key="1">
    <source>
        <dbReference type="EMBL" id="KAL3106264.1"/>
    </source>
</evidence>
<reference evidence="1 2" key="1">
    <citation type="submission" date="2024-10" db="EMBL/GenBank/DDBJ databases">
        <authorList>
            <person name="Kim D."/>
        </authorList>
    </citation>
    <scope>NUCLEOTIDE SEQUENCE [LARGE SCALE GENOMIC DNA]</scope>
    <source>
        <strain evidence="1">BH-2024</strain>
    </source>
</reference>
<keyword evidence="2" id="KW-1185">Reference proteome</keyword>